<reference evidence="2 3" key="1">
    <citation type="submission" date="2016-10" db="EMBL/GenBank/DDBJ databases">
        <authorList>
            <person name="de Groot N.N."/>
        </authorList>
    </citation>
    <scope>NUCLEOTIDE SEQUENCE [LARGE SCALE GENOMIC DNA]</scope>
    <source>
        <strain evidence="2 3">DSM 378</strain>
    </source>
</reference>
<comment type="similarity">
    <text evidence="1">Belongs to the transposase 8 family.</text>
</comment>
<dbReference type="InterPro" id="IPR002514">
    <property type="entry name" value="Transposase_8"/>
</dbReference>
<proteinExistence type="inferred from homology"/>
<accession>A0A1H9TAC6</accession>
<name>A0A1H9TAC6_9GAMM</name>
<dbReference type="GO" id="GO:0006313">
    <property type="term" value="P:DNA transposition"/>
    <property type="evidence" value="ECO:0007669"/>
    <property type="project" value="InterPro"/>
</dbReference>
<dbReference type="EMBL" id="FOFJ01000136">
    <property type="protein sequence ID" value="SER93894.1"/>
    <property type="molecule type" value="Genomic_DNA"/>
</dbReference>
<dbReference type="InterPro" id="IPR009057">
    <property type="entry name" value="Homeodomain-like_sf"/>
</dbReference>
<evidence type="ECO:0000313" key="2">
    <source>
        <dbReference type="EMBL" id="SER93894.1"/>
    </source>
</evidence>
<dbReference type="Pfam" id="PF01527">
    <property type="entry name" value="HTH_Tnp_1"/>
    <property type="match status" value="1"/>
</dbReference>
<dbReference type="RefSeq" id="WP_090625635.1">
    <property type="nucleotide sequence ID" value="NZ_FOFJ01000136.1"/>
</dbReference>
<sequence>MQRRSYSTAFKAQIVQECGQPGASVASVALSHGINSNVVHKWIRTARNQAVETLPAFIPLALESPARAECSSSADIRIEIPHRRTTLTVHWPAGDAEGCARFMRELLQ</sequence>
<dbReference type="AlphaFoldDB" id="A0A1H9TAC6"/>
<organism evidence="2 3">
    <name type="scientific">Azotobacter beijerinckii</name>
    <dbReference type="NCBI Taxonomy" id="170623"/>
    <lineage>
        <taxon>Bacteria</taxon>
        <taxon>Pseudomonadati</taxon>
        <taxon>Pseudomonadota</taxon>
        <taxon>Gammaproteobacteria</taxon>
        <taxon>Pseudomonadales</taxon>
        <taxon>Pseudomonadaceae</taxon>
        <taxon>Azotobacter</taxon>
    </lineage>
</organism>
<evidence type="ECO:0000256" key="1">
    <source>
        <dbReference type="ARBA" id="ARBA00009964"/>
    </source>
</evidence>
<protein>
    <submittedName>
        <fullName evidence="2">Transposase and inactivated derivatives</fullName>
    </submittedName>
</protein>
<evidence type="ECO:0000313" key="3">
    <source>
        <dbReference type="Proteomes" id="UP000199267"/>
    </source>
</evidence>
<dbReference type="NCBIfam" id="NF047595">
    <property type="entry name" value="IS66_ISRel24_TnpA"/>
    <property type="match status" value="1"/>
</dbReference>
<dbReference type="Proteomes" id="UP000199267">
    <property type="component" value="Unassembled WGS sequence"/>
</dbReference>
<gene>
    <name evidence="2" type="ORF">SAMN04244573_04615</name>
</gene>
<dbReference type="SUPFAM" id="SSF46689">
    <property type="entry name" value="Homeodomain-like"/>
    <property type="match status" value="1"/>
</dbReference>
<dbReference type="GO" id="GO:0004803">
    <property type="term" value="F:transposase activity"/>
    <property type="evidence" value="ECO:0007669"/>
    <property type="project" value="InterPro"/>
</dbReference>
<dbReference type="GO" id="GO:0003677">
    <property type="term" value="F:DNA binding"/>
    <property type="evidence" value="ECO:0007669"/>
    <property type="project" value="InterPro"/>
</dbReference>